<dbReference type="EMBL" id="CM047908">
    <property type="protein sequence ID" value="KAJ0082640.1"/>
    <property type="molecule type" value="Genomic_DNA"/>
</dbReference>
<evidence type="ECO:0000313" key="2">
    <source>
        <dbReference type="Proteomes" id="UP001164250"/>
    </source>
</evidence>
<sequence>MHNIEKKIEKRKLDHTTNKRPSKRADHTTNQKCKLFPSQKHSKQNTSICQSHKPIPPN</sequence>
<keyword evidence="2" id="KW-1185">Reference proteome</keyword>
<organism evidence="1 2">
    <name type="scientific">Pistacia atlantica</name>
    <dbReference type="NCBI Taxonomy" id="434234"/>
    <lineage>
        <taxon>Eukaryota</taxon>
        <taxon>Viridiplantae</taxon>
        <taxon>Streptophyta</taxon>
        <taxon>Embryophyta</taxon>
        <taxon>Tracheophyta</taxon>
        <taxon>Spermatophyta</taxon>
        <taxon>Magnoliopsida</taxon>
        <taxon>eudicotyledons</taxon>
        <taxon>Gunneridae</taxon>
        <taxon>Pentapetalae</taxon>
        <taxon>rosids</taxon>
        <taxon>malvids</taxon>
        <taxon>Sapindales</taxon>
        <taxon>Anacardiaceae</taxon>
        <taxon>Pistacia</taxon>
    </lineage>
</organism>
<proteinExistence type="predicted"/>
<comment type="caution">
    <text evidence="1">The sequence shown here is derived from an EMBL/GenBank/DDBJ whole genome shotgun (WGS) entry which is preliminary data.</text>
</comment>
<evidence type="ECO:0000313" key="1">
    <source>
        <dbReference type="EMBL" id="KAJ0082640.1"/>
    </source>
</evidence>
<protein>
    <submittedName>
        <fullName evidence="1">Uncharacterized protein</fullName>
    </submittedName>
</protein>
<gene>
    <name evidence="1" type="ORF">Patl1_12267</name>
</gene>
<reference evidence="2" key="1">
    <citation type="journal article" date="2023" name="G3 (Bethesda)">
        <title>Genome assembly and association tests identify interacting loci associated with vigor, precocity, and sex in interspecific pistachio rootstocks.</title>
        <authorList>
            <person name="Palmer W."/>
            <person name="Jacygrad E."/>
            <person name="Sagayaradj S."/>
            <person name="Cavanaugh K."/>
            <person name="Han R."/>
            <person name="Bertier L."/>
            <person name="Beede B."/>
            <person name="Kafkas S."/>
            <person name="Golino D."/>
            <person name="Preece J."/>
            <person name="Michelmore R."/>
        </authorList>
    </citation>
    <scope>NUCLEOTIDE SEQUENCE [LARGE SCALE GENOMIC DNA]</scope>
</reference>
<name>A0ACC1A560_9ROSI</name>
<accession>A0ACC1A560</accession>
<dbReference type="Proteomes" id="UP001164250">
    <property type="component" value="Chromosome 12"/>
</dbReference>